<reference evidence="1" key="1">
    <citation type="submission" date="2014-11" db="EMBL/GenBank/DDBJ databases">
        <authorList>
            <person name="Amaro Gonzalez C."/>
        </authorList>
    </citation>
    <scope>NUCLEOTIDE SEQUENCE</scope>
</reference>
<sequence>MVAIIACVRILASCNHNNLIKKQSFWKFVLKTKKSGVSF</sequence>
<proteinExistence type="predicted"/>
<organism evidence="1">
    <name type="scientific">Anguilla anguilla</name>
    <name type="common">European freshwater eel</name>
    <name type="synonym">Muraena anguilla</name>
    <dbReference type="NCBI Taxonomy" id="7936"/>
    <lineage>
        <taxon>Eukaryota</taxon>
        <taxon>Metazoa</taxon>
        <taxon>Chordata</taxon>
        <taxon>Craniata</taxon>
        <taxon>Vertebrata</taxon>
        <taxon>Euteleostomi</taxon>
        <taxon>Actinopterygii</taxon>
        <taxon>Neopterygii</taxon>
        <taxon>Teleostei</taxon>
        <taxon>Anguilliformes</taxon>
        <taxon>Anguillidae</taxon>
        <taxon>Anguilla</taxon>
    </lineage>
</organism>
<dbReference type="AlphaFoldDB" id="A0A0E9PDC5"/>
<evidence type="ECO:0000313" key="1">
    <source>
        <dbReference type="EMBL" id="JAH02656.1"/>
    </source>
</evidence>
<reference evidence="1" key="2">
    <citation type="journal article" date="2015" name="Fish Shellfish Immunol.">
        <title>Early steps in the European eel (Anguilla anguilla)-Vibrio vulnificus interaction in the gills: Role of the RtxA13 toxin.</title>
        <authorList>
            <person name="Callol A."/>
            <person name="Pajuelo D."/>
            <person name="Ebbesson L."/>
            <person name="Teles M."/>
            <person name="MacKenzie S."/>
            <person name="Amaro C."/>
        </authorList>
    </citation>
    <scope>NUCLEOTIDE SEQUENCE</scope>
</reference>
<dbReference type="EMBL" id="GBXM01105921">
    <property type="protein sequence ID" value="JAH02656.1"/>
    <property type="molecule type" value="Transcribed_RNA"/>
</dbReference>
<protein>
    <submittedName>
        <fullName evidence="1">Uncharacterized protein</fullName>
    </submittedName>
</protein>
<name>A0A0E9PDC5_ANGAN</name>
<accession>A0A0E9PDC5</accession>